<dbReference type="Pfam" id="PF06514">
    <property type="entry name" value="PsbU"/>
    <property type="match status" value="1"/>
</dbReference>
<dbReference type="GO" id="GO:0019898">
    <property type="term" value="C:extrinsic component of membrane"/>
    <property type="evidence" value="ECO:0007669"/>
    <property type="project" value="InterPro"/>
</dbReference>
<evidence type="ECO:0000256" key="2">
    <source>
        <dbReference type="ARBA" id="ARBA00010827"/>
    </source>
</evidence>
<evidence type="ECO:0000256" key="5">
    <source>
        <dbReference type="ARBA" id="ARBA00043089"/>
    </source>
</evidence>
<sequence>MKRRQLMRAAMLSSLLPLVLAVVLPLLLLESASSFQPSLSPPLERTLVFATEQLSRDASAELAENEDASAFDTSACVFGVGSTPVPLGRRSALGNALTAAGAAIVAGGFGCPALVAAASSSYSGPTIDVNNAMAREFTAFPGLYPTIATKIVEGAKNAPYKSKADVYDALDSEVMRERLRQYDAAIVISKPDAALKQFKASQICKYECGSRTSNTYRDEQIRAVQSGRSGME</sequence>
<keyword evidence="6" id="KW-0732">Signal</keyword>
<dbReference type="GO" id="GO:0009523">
    <property type="term" value="C:photosystem II"/>
    <property type="evidence" value="ECO:0007669"/>
    <property type="project" value="InterPro"/>
</dbReference>
<evidence type="ECO:0000256" key="1">
    <source>
        <dbReference type="ARBA" id="ARBA00004170"/>
    </source>
</evidence>
<dbReference type="SUPFAM" id="SSF81585">
    <property type="entry name" value="PsbU/PolX domain-like"/>
    <property type="match status" value="1"/>
</dbReference>
<accession>A0A6U1Z6I7</accession>
<dbReference type="GO" id="GO:0015979">
    <property type="term" value="P:photosynthesis"/>
    <property type="evidence" value="ECO:0007669"/>
    <property type="project" value="InterPro"/>
</dbReference>
<reference evidence="7" key="1">
    <citation type="submission" date="2021-01" db="EMBL/GenBank/DDBJ databases">
        <authorList>
            <person name="Corre E."/>
            <person name="Pelletier E."/>
            <person name="Niang G."/>
            <person name="Scheremetjew M."/>
            <person name="Finn R."/>
            <person name="Kale V."/>
            <person name="Holt S."/>
            <person name="Cochrane G."/>
            <person name="Meng A."/>
            <person name="Brown T."/>
            <person name="Cohen L."/>
        </authorList>
    </citation>
    <scope>NUCLEOTIDE SEQUENCE</scope>
    <source>
        <strain evidence="7">Grunow 1884</strain>
    </source>
</reference>
<keyword evidence="3" id="KW-0793">Thylakoid</keyword>
<name>A0A6U1Z6I7_TRICV</name>
<dbReference type="InterPro" id="IPR010527">
    <property type="entry name" value="PSII_PsbU"/>
</dbReference>
<organism evidence="7">
    <name type="scientific">Trieres chinensis</name>
    <name type="common">Marine centric diatom</name>
    <name type="synonym">Odontella sinensis</name>
    <dbReference type="NCBI Taxonomy" id="1514140"/>
    <lineage>
        <taxon>Eukaryota</taxon>
        <taxon>Sar</taxon>
        <taxon>Stramenopiles</taxon>
        <taxon>Ochrophyta</taxon>
        <taxon>Bacillariophyta</taxon>
        <taxon>Mediophyceae</taxon>
        <taxon>Biddulphiophycidae</taxon>
        <taxon>Eupodiscales</taxon>
        <taxon>Parodontellaceae</taxon>
        <taxon>Trieres</taxon>
    </lineage>
</organism>
<dbReference type="Gene3D" id="1.10.150.320">
    <property type="entry name" value="Photosystem II 12 kDa extrinsic protein"/>
    <property type="match status" value="1"/>
</dbReference>
<gene>
    <name evidence="7" type="ORF">OSIN01602_LOCUS20423</name>
    <name evidence="8" type="ORF">OSIN01602_LOCUS20424</name>
</gene>
<dbReference type="GO" id="GO:0042549">
    <property type="term" value="P:photosystem II stabilization"/>
    <property type="evidence" value="ECO:0007669"/>
    <property type="project" value="InterPro"/>
</dbReference>
<dbReference type="EMBL" id="HBGO01035356">
    <property type="protein sequence ID" value="CAD9360121.1"/>
    <property type="molecule type" value="Transcribed_RNA"/>
</dbReference>
<proteinExistence type="inferred from homology"/>
<evidence type="ECO:0000313" key="8">
    <source>
        <dbReference type="EMBL" id="CAD9360122.1"/>
    </source>
</evidence>
<feature type="signal peptide" evidence="6">
    <location>
        <begin position="1"/>
        <end position="21"/>
    </location>
</feature>
<evidence type="ECO:0000256" key="3">
    <source>
        <dbReference type="ARBA" id="ARBA00023078"/>
    </source>
</evidence>
<dbReference type="AlphaFoldDB" id="A0A6U1Z6I7"/>
<keyword evidence="4" id="KW-0472">Membrane</keyword>
<evidence type="ECO:0000313" key="7">
    <source>
        <dbReference type="EMBL" id="CAD9360121.1"/>
    </source>
</evidence>
<evidence type="ECO:0000256" key="6">
    <source>
        <dbReference type="SAM" id="SignalP"/>
    </source>
</evidence>
<comment type="similarity">
    <text evidence="2">Belongs to the PsbU family.</text>
</comment>
<comment type="subcellular location">
    <subcellularLocation>
        <location evidence="1">Membrane</location>
        <topology evidence="1">Peripheral membrane protein</topology>
    </subcellularLocation>
</comment>
<evidence type="ECO:0000256" key="4">
    <source>
        <dbReference type="ARBA" id="ARBA00023136"/>
    </source>
</evidence>
<dbReference type="EMBL" id="HBGO01035357">
    <property type="protein sequence ID" value="CAD9360122.1"/>
    <property type="molecule type" value="Transcribed_RNA"/>
</dbReference>
<feature type="chain" id="PRO_5035585321" description="Photosystem II 12 kDa extrinsic protein" evidence="6">
    <location>
        <begin position="22"/>
        <end position="232"/>
    </location>
</feature>
<protein>
    <recommendedName>
        <fullName evidence="5">Photosystem II 12 kDa extrinsic protein</fullName>
    </recommendedName>
</protein>